<dbReference type="Gene3D" id="3.40.630.30">
    <property type="match status" value="1"/>
</dbReference>
<dbReference type="InterPro" id="IPR000182">
    <property type="entry name" value="GNAT_dom"/>
</dbReference>
<keyword evidence="1" id="KW-0808">Transferase</keyword>
<dbReference type="RefSeq" id="WP_232539338.1">
    <property type="nucleotide sequence ID" value="NZ_CP104377.1"/>
</dbReference>
<organism evidence="3 4">
    <name type="scientific">Comamonas squillarum</name>
    <dbReference type="NCBI Taxonomy" id="2977320"/>
    <lineage>
        <taxon>Bacteria</taxon>
        <taxon>Pseudomonadati</taxon>
        <taxon>Pseudomonadota</taxon>
        <taxon>Betaproteobacteria</taxon>
        <taxon>Burkholderiales</taxon>
        <taxon>Comamonadaceae</taxon>
        <taxon>Comamonas</taxon>
    </lineage>
</organism>
<dbReference type="PROSITE" id="PS51186">
    <property type="entry name" value="GNAT"/>
    <property type="match status" value="1"/>
</dbReference>
<evidence type="ECO:0000259" key="2">
    <source>
        <dbReference type="PROSITE" id="PS51186"/>
    </source>
</evidence>
<evidence type="ECO:0000256" key="1">
    <source>
        <dbReference type="ARBA" id="ARBA00022679"/>
    </source>
</evidence>
<reference evidence="3" key="1">
    <citation type="submission" date="2022-09" db="EMBL/GenBank/DDBJ databases">
        <title>Bacterial diversity in gut of crayfish and pufferfish.</title>
        <authorList>
            <person name="Huang Y."/>
        </authorList>
    </citation>
    <scope>NUCLEOTIDE SEQUENCE</scope>
    <source>
        <strain evidence="3">PR12</strain>
    </source>
</reference>
<dbReference type="CDD" id="cd04301">
    <property type="entry name" value="NAT_SF"/>
    <property type="match status" value="1"/>
</dbReference>
<name>A0ABY5ZZA7_9BURK</name>
<dbReference type="SUPFAM" id="SSF55729">
    <property type="entry name" value="Acyl-CoA N-acyltransferases (Nat)"/>
    <property type="match status" value="1"/>
</dbReference>
<dbReference type="Pfam" id="PF00583">
    <property type="entry name" value="Acetyltransf_1"/>
    <property type="match status" value="1"/>
</dbReference>
<dbReference type="EMBL" id="CP104377">
    <property type="protein sequence ID" value="UXC19342.1"/>
    <property type="molecule type" value="Genomic_DNA"/>
</dbReference>
<dbReference type="InterPro" id="IPR050769">
    <property type="entry name" value="NAT_camello-type"/>
</dbReference>
<dbReference type="PANTHER" id="PTHR13947:SF37">
    <property type="entry name" value="LD18367P"/>
    <property type="match status" value="1"/>
</dbReference>
<dbReference type="InterPro" id="IPR016181">
    <property type="entry name" value="Acyl_CoA_acyltransferase"/>
</dbReference>
<protein>
    <submittedName>
        <fullName evidence="3">GNAT family N-acetyltransferase</fullName>
    </submittedName>
</protein>
<dbReference type="Proteomes" id="UP001058290">
    <property type="component" value="Chromosome"/>
</dbReference>
<accession>A0ABY5ZZA7</accession>
<keyword evidence="4" id="KW-1185">Reference proteome</keyword>
<gene>
    <name evidence="3" type="ORF">N4T19_04235</name>
</gene>
<dbReference type="PANTHER" id="PTHR13947">
    <property type="entry name" value="GNAT FAMILY N-ACETYLTRANSFERASE"/>
    <property type="match status" value="1"/>
</dbReference>
<evidence type="ECO:0000313" key="4">
    <source>
        <dbReference type="Proteomes" id="UP001058290"/>
    </source>
</evidence>
<evidence type="ECO:0000313" key="3">
    <source>
        <dbReference type="EMBL" id="UXC19342.1"/>
    </source>
</evidence>
<sequence>MLMAAAAYEIRWLNPSDASAFQTLRLAGLRASPSAFGSSYEEEKDRALALIEARLAPSPDQGVLGAFAGGQLVGMLGIRRQDGLKTRHRMALWGVYVAPAFRGQGIAQALLARAVAFARQVPGAVQIHLSVNAANASAIRLYEQAGFHAYGTEPAALLVDGALHDELLMQHRLHPAAGPVA</sequence>
<proteinExistence type="predicted"/>
<feature type="domain" description="N-acetyltransferase" evidence="2">
    <location>
        <begin position="8"/>
        <end position="174"/>
    </location>
</feature>